<dbReference type="GO" id="GO:0008270">
    <property type="term" value="F:zinc ion binding"/>
    <property type="evidence" value="ECO:0007669"/>
    <property type="project" value="UniProtKB-KW"/>
</dbReference>
<dbReference type="EMBL" id="KB445563">
    <property type="protein sequence ID" value="EMC91933.1"/>
    <property type="molecule type" value="Genomic_DNA"/>
</dbReference>
<dbReference type="PROSITE" id="PS50157">
    <property type="entry name" value="ZINC_FINGER_C2H2_2"/>
    <property type="match status" value="1"/>
</dbReference>
<reference evidence="5 6" key="1">
    <citation type="journal article" date="2012" name="PLoS Pathog.">
        <title>Diverse lifestyles and strategies of plant pathogenesis encoded in the genomes of eighteen Dothideomycetes fungi.</title>
        <authorList>
            <person name="Ohm R.A."/>
            <person name="Feau N."/>
            <person name="Henrissat B."/>
            <person name="Schoch C.L."/>
            <person name="Horwitz B.A."/>
            <person name="Barry K.W."/>
            <person name="Condon B.J."/>
            <person name="Copeland A.C."/>
            <person name="Dhillon B."/>
            <person name="Glaser F."/>
            <person name="Hesse C.N."/>
            <person name="Kosti I."/>
            <person name="LaButti K."/>
            <person name="Lindquist E.A."/>
            <person name="Lucas S."/>
            <person name="Salamov A.A."/>
            <person name="Bradshaw R.E."/>
            <person name="Ciuffetti L."/>
            <person name="Hamelin R.C."/>
            <person name="Kema G.H.J."/>
            <person name="Lawrence C."/>
            <person name="Scott J.A."/>
            <person name="Spatafora J.W."/>
            <person name="Turgeon B.G."/>
            <person name="de Wit P.J.G.M."/>
            <person name="Zhong S."/>
            <person name="Goodwin S.B."/>
            <person name="Grigoriev I.V."/>
        </authorList>
    </citation>
    <scope>NUCLEOTIDE SEQUENCE [LARGE SCALE GENOMIC DNA]</scope>
    <source>
        <strain evidence="5 6">UAMH 10762</strain>
    </source>
</reference>
<dbReference type="RefSeq" id="XP_007681292.1">
    <property type="nucleotide sequence ID" value="XM_007683102.1"/>
</dbReference>
<dbReference type="PROSITE" id="PS00028">
    <property type="entry name" value="ZINC_FINGER_C2H2_1"/>
    <property type="match status" value="2"/>
</dbReference>
<name>M2MKS3_BAUPA</name>
<feature type="region of interest" description="Disordered" evidence="2">
    <location>
        <begin position="663"/>
        <end position="686"/>
    </location>
</feature>
<dbReference type="AlphaFoldDB" id="M2MKS3"/>
<organism evidence="5 6">
    <name type="scientific">Baudoinia panamericana (strain UAMH 10762)</name>
    <name type="common">Angels' share fungus</name>
    <name type="synonym">Baudoinia compniacensis (strain UAMH 10762)</name>
    <dbReference type="NCBI Taxonomy" id="717646"/>
    <lineage>
        <taxon>Eukaryota</taxon>
        <taxon>Fungi</taxon>
        <taxon>Dikarya</taxon>
        <taxon>Ascomycota</taxon>
        <taxon>Pezizomycotina</taxon>
        <taxon>Dothideomycetes</taxon>
        <taxon>Dothideomycetidae</taxon>
        <taxon>Mycosphaerellales</taxon>
        <taxon>Teratosphaeriaceae</taxon>
        <taxon>Baudoinia</taxon>
    </lineage>
</organism>
<evidence type="ECO:0000256" key="1">
    <source>
        <dbReference type="PROSITE-ProRule" id="PRU00042"/>
    </source>
</evidence>
<evidence type="ECO:0000256" key="2">
    <source>
        <dbReference type="SAM" id="MobiDB-lite"/>
    </source>
</evidence>
<dbReference type="Proteomes" id="UP000011761">
    <property type="component" value="Unassembled WGS sequence"/>
</dbReference>
<feature type="chain" id="PRO_5004021610" description="C2H2-type domain-containing protein" evidence="3">
    <location>
        <begin position="30"/>
        <end position="738"/>
    </location>
</feature>
<dbReference type="Gene3D" id="3.30.160.60">
    <property type="entry name" value="Classic Zinc Finger"/>
    <property type="match status" value="1"/>
</dbReference>
<feature type="domain" description="C2H2-type" evidence="4">
    <location>
        <begin position="178"/>
        <end position="206"/>
    </location>
</feature>
<gene>
    <name evidence="5" type="ORF">BAUCODRAFT_311550</name>
</gene>
<feature type="signal peptide" evidence="3">
    <location>
        <begin position="1"/>
        <end position="29"/>
    </location>
</feature>
<evidence type="ECO:0000313" key="5">
    <source>
        <dbReference type="EMBL" id="EMC91933.1"/>
    </source>
</evidence>
<protein>
    <recommendedName>
        <fullName evidence="4">C2H2-type domain-containing protein</fullName>
    </recommendedName>
</protein>
<dbReference type="OrthoDB" id="3817711at2759"/>
<dbReference type="GeneID" id="19111400"/>
<feature type="region of interest" description="Disordered" evidence="2">
    <location>
        <begin position="335"/>
        <end position="356"/>
    </location>
</feature>
<evidence type="ECO:0000256" key="3">
    <source>
        <dbReference type="SAM" id="SignalP"/>
    </source>
</evidence>
<dbReference type="KEGG" id="bcom:BAUCODRAFT_311550"/>
<accession>M2MKS3</accession>
<evidence type="ECO:0000259" key="4">
    <source>
        <dbReference type="PROSITE" id="PS50157"/>
    </source>
</evidence>
<proteinExistence type="predicted"/>
<dbReference type="SMART" id="SM00355">
    <property type="entry name" value="ZnF_C2H2"/>
    <property type="match status" value="3"/>
</dbReference>
<keyword evidence="1" id="KW-0863">Zinc-finger</keyword>
<feature type="region of interest" description="Disordered" evidence="2">
    <location>
        <begin position="80"/>
        <end position="106"/>
    </location>
</feature>
<dbReference type="HOGENOM" id="CLU_375963_0_0_1"/>
<keyword evidence="3" id="KW-0732">Signal</keyword>
<keyword evidence="1" id="KW-0862">Zinc</keyword>
<keyword evidence="1" id="KW-0479">Metal-binding</keyword>
<dbReference type="InterPro" id="IPR013087">
    <property type="entry name" value="Znf_C2H2_type"/>
</dbReference>
<sequence length="738" mass="82546">MRFASMRPILWRIAPLLVALTVLTFPVVSSPTPNIPETNSLSNVSESGFYDRRHLAEENGGQQRSAAVDSLRDAPVALPRAEGHLRVNENVNEHADPDQRGDDEQHAQIAGEELDERSPGQPPALRHVNNRQRLRQSIENAAADAVLIRYPCHCCDHLCNSEKQLKRHYQDKHEDQVFVCHSCWQLFPRNERFSKHCRRRHGRTLPVRRQQKRYALACGLCREAVFYSFDSFFKHVVERRHRESRRWWDWRQQAATLLAQQAFMPLWQACMNELSLDEQPHFLDWCRDNTNEGDFLERLHGNSFTHKRLEEYQEDVRTMLWRLYSLLRQRSSMIGPAPRHDDLPQAAQSDSGVADAKQPSVIPPLCWDRAANEPYAPFLPRVHGCCPEAGFIHKPIDCAPTDIDAQTLVDCTMANPLSDAAALASSSMYPLDNPAMARLRETVTDGVLPAETSSEGLRCGLHALLGSLNDLLARNAGLDQIPVPLDIATVTQAVWTRPNEPTPAYEAFVRNRLRSVRQDLGEPQFAMMRQELTQSNMFGIEQLTAITDFLLIRGLLPYPVAVGVVTAGARVDERGLSGPSVQVLGDHQPGTPVAWLHNDNGEQLGQSVSHWSMFRTSGDRPDLLIGLPLPLHASLIDIDIATPAPPMPSGHDASFAEAQPCPQLSQAEPAPGETDVESAPASDAERDNMVSQLGLGPLLDPADSIASFEFNFDSDDCEALLEQRPELTDDDGWDCRPI</sequence>
<keyword evidence="6" id="KW-1185">Reference proteome</keyword>
<feature type="compositionally biased region" description="Basic and acidic residues" evidence="2">
    <location>
        <begin position="81"/>
        <end position="106"/>
    </location>
</feature>
<evidence type="ECO:0000313" key="6">
    <source>
        <dbReference type="Proteomes" id="UP000011761"/>
    </source>
</evidence>